<dbReference type="InterPro" id="IPR051653">
    <property type="entry name" value="E3_ligase_sorting_rcpt"/>
</dbReference>
<evidence type="ECO:0000256" key="9">
    <source>
        <dbReference type="ARBA" id="ARBA00022833"/>
    </source>
</evidence>
<keyword evidence="11 15" id="KW-0472">Membrane</keyword>
<dbReference type="CDD" id="cd02123">
    <property type="entry name" value="PA_C_RZF_like"/>
    <property type="match status" value="1"/>
</dbReference>
<feature type="compositionally biased region" description="Polar residues" evidence="14">
    <location>
        <begin position="299"/>
        <end position="309"/>
    </location>
</feature>
<accession>A0A8S4A120</accession>
<evidence type="ECO:0000256" key="12">
    <source>
        <dbReference type="ARBA" id="ARBA00023180"/>
    </source>
</evidence>
<dbReference type="Gene3D" id="3.30.40.10">
    <property type="entry name" value="Zinc/RING finger domain, C3HC4 (zinc finger)"/>
    <property type="match status" value="1"/>
</dbReference>
<dbReference type="Proteomes" id="UP000678393">
    <property type="component" value="Unassembled WGS sequence"/>
</dbReference>
<comment type="subcellular location">
    <subcellularLocation>
        <location evidence="13">Endomembrane system</location>
        <topology evidence="13">Single-pass type I membrane protein</topology>
    </subcellularLocation>
</comment>
<dbReference type="InterPro" id="IPR013083">
    <property type="entry name" value="Znf_RING/FYVE/PHD"/>
</dbReference>
<evidence type="ECO:0000313" key="18">
    <source>
        <dbReference type="EMBL" id="CAG5135557.1"/>
    </source>
</evidence>
<evidence type="ECO:0000256" key="1">
    <source>
        <dbReference type="ARBA" id="ARBA00000900"/>
    </source>
</evidence>
<keyword evidence="6" id="KW-0479">Metal-binding</keyword>
<keyword evidence="9" id="KW-0862">Zinc</keyword>
<dbReference type="GO" id="GO:0012505">
    <property type="term" value="C:endomembrane system"/>
    <property type="evidence" value="ECO:0007669"/>
    <property type="project" value="UniProtKB-SubCell"/>
</dbReference>
<comment type="caution">
    <text evidence="18">The sequence shown here is derived from an EMBL/GenBank/DDBJ whole genome shotgun (WGS) entry which is preliminary data.</text>
</comment>
<dbReference type="GO" id="GO:0008270">
    <property type="term" value="F:zinc ion binding"/>
    <property type="evidence" value="ECO:0007669"/>
    <property type="project" value="UniProtKB-KW"/>
</dbReference>
<dbReference type="AlphaFoldDB" id="A0A8S4A120"/>
<dbReference type="OrthoDB" id="8062037at2759"/>
<evidence type="ECO:0000256" key="2">
    <source>
        <dbReference type="ARBA" id="ARBA00004906"/>
    </source>
</evidence>
<dbReference type="SUPFAM" id="SSF52025">
    <property type="entry name" value="PA domain"/>
    <property type="match status" value="1"/>
</dbReference>
<evidence type="ECO:0000256" key="8">
    <source>
        <dbReference type="ARBA" id="ARBA00022771"/>
    </source>
</evidence>
<evidence type="ECO:0000256" key="6">
    <source>
        <dbReference type="ARBA" id="ARBA00022723"/>
    </source>
</evidence>
<feature type="transmembrane region" description="Helical" evidence="15">
    <location>
        <begin position="12"/>
        <end position="33"/>
    </location>
</feature>
<evidence type="ECO:0000259" key="16">
    <source>
        <dbReference type="Pfam" id="PF02225"/>
    </source>
</evidence>
<reference evidence="18" key="1">
    <citation type="submission" date="2021-04" db="EMBL/GenBank/DDBJ databases">
        <authorList>
            <consortium name="Molecular Ecology Group"/>
        </authorList>
    </citation>
    <scope>NUCLEOTIDE SEQUENCE</scope>
</reference>
<evidence type="ECO:0000313" key="19">
    <source>
        <dbReference type="Proteomes" id="UP000678393"/>
    </source>
</evidence>
<proteinExistence type="predicted"/>
<keyword evidence="10 15" id="KW-1133">Transmembrane helix</keyword>
<evidence type="ECO:0000256" key="4">
    <source>
        <dbReference type="ARBA" id="ARBA00022679"/>
    </source>
</evidence>
<dbReference type="InterPro" id="IPR001841">
    <property type="entry name" value="Znf_RING"/>
</dbReference>
<dbReference type="GO" id="GO:0061630">
    <property type="term" value="F:ubiquitin protein ligase activity"/>
    <property type="evidence" value="ECO:0007669"/>
    <property type="project" value="UniProtKB-EC"/>
</dbReference>
<feature type="non-terminal residue" evidence="18">
    <location>
        <position position="1"/>
    </location>
</feature>
<evidence type="ECO:0000256" key="15">
    <source>
        <dbReference type="SAM" id="Phobius"/>
    </source>
</evidence>
<evidence type="ECO:0000256" key="7">
    <source>
        <dbReference type="ARBA" id="ARBA00022729"/>
    </source>
</evidence>
<dbReference type="InterPro" id="IPR046450">
    <property type="entry name" value="PA_dom_sf"/>
</dbReference>
<comment type="catalytic activity">
    <reaction evidence="1">
        <text>S-ubiquitinyl-[E2 ubiquitin-conjugating enzyme]-L-cysteine + [acceptor protein]-L-lysine = [E2 ubiquitin-conjugating enzyme]-L-cysteine + N(6)-ubiquitinyl-[acceptor protein]-L-lysine.</text>
        <dbReference type="EC" id="2.3.2.27"/>
    </reaction>
</comment>
<dbReference type="InterPro" id="IPR003137">
    <property type="entry name" value="PA_domain"/>
</dbReference>
<keyword evidence="19" id="KW-1185">Reference proteome</keyword>
<dbReference type="PANTHER" id="PTHR47168:SF1">
    <property type="entry name" value="OS02G0798600 PROTEIN"/>
    <property type="match status" value="1"/>
</dbReference>
<dbReference type="Gene3D" id="3.50.30.30">
    <property type="match status" value="1"/>
</dbReference>
<dbReference type="GO" id="GO:0005737">
    <property type="term" value="C:cytoplasm"/>
    <property type="evidence" value="ECO:0007669"/>
    <property type="project" value="UniProtKB-ARBA"/>
</dbReference>
<evidence type="ECO:0000256" key="3">
    <source>
        <dbReference type="ARBA" id="ARBA00012483"/>
    </source>
</evidence>
<keyword evidence="7" id="KW-0732">Signal</keyword>
<comment type="pathway">
    <text evidence="2">Protein modification; protein ubiquitination.</text>
</comment>
<feature type="domain" description="PA" evidence="16">
    <location>
        <begin position="68"/>
        <end position="161"/>
    </location>
</feature>
<keyword evidence="5 15" id="KW-0812">Transmembrane</keyword>
<sequence length="323" mass="36691">MGVVVEAPIPKHITGIYVFAVVNLLLMLCISTVDADIIVRDTLSNETAAEYSDTPAKFGPDFPAEGFEGRLVYAEPDPEACGTLNPPPSDNDTYPWILLIARGGYCQFSDKVLNAQLHNYSAVIVHNYEHKEGRIPMGGGNNGSRVRIPSTFIGWSNGMDLRKLYDYKHKEYIVRIWEDDSVDYSNYFWPFLLVMAICILMVMIFLLLKFLRDHATRRLSRLSNRHLKKIPVRKFKKGDYYDTCAICLEEYEEGEKIRVLPCDHEGHQRDVRDNTVSGVREVTPLLVRIDEGKDEESHSNPGISGSHTVVNPAVARRREMNEV</sequence>
<dbReference type="EC" id="2.3.2.27" evidence="3"/>
<evidence type="ECO:0000256" key="11">
    <source>
        <dbReference type="ARBA" id="ARBA00023136"/>
    </source>
</evidence>
<dbReference type="SUPFAM" id="SSF57850">
    <property type="entry name" value="RING/U-box"/>
    <property type="match status" value="1"/>
</dbReference>
<evidence type="ECO:0000256" key="10">
    <source>
        <dbReference type="ARBA" id="ARBA00022989"/>
    </source>
</evidence>
<feature type="transmembrane region" description="Helical" evidence="15">
    <location>
        <begin position="187"/>
        <end position="211"/>
    </location>
</feature>
<protein>
    <recommendedName>
        <fullName evidence="3">RING-type E3 ubiquitin transferase</fullName>
        <ecNumber evidence="3">2.3.2.27</ecNumber>
    </recommendedName>
</protein>
<keyword evidence="4" id="KW-0808">Transferase</keyword>
<evidence type="ECO:0000256" key="14">
    <source>
        <dbReference type="SAM" id="MobiDB-lite"/>
    </source>
</evidence>
<organism evidence="18 19">
    <name type="scientific">Candidula unifasciata</name>
    <dbReference type="NCBI Taxonomy" id="100452"/>
    <lineage>
        <taxon>Eukaryota</taxon>
        <taxon>Metazoa</taxon>
        <taxon>Spiralia</taxon>
        <taxon>Lophotrochozoa</taxon>
        <taxon>Mollusca</taxon>
        <taxon>Gastropoda</taxon>
        <taxon>Heterobranchia</taxon>
        <taxon>Euthyneura</taxon>
        <taxon>Panpulmonata</taxon>
        <taxon>Eupulmonata</taxon>
        <taxon>Stylommatophora</taxon>
        <taxon>Helicina</taxon>
        <taxon>Helicoidea</taxon>
        <taxon>Geomitridae</taxon>
        <taxon>Candidula</taxon>
    </lineage>
</organism>
<name>A0A8S4A120_9EUPU</name>
<evidence type="ECO:0000259" key="17">
    <source>
        <dbReference type="Pfam" id="PF17123"/>
    </source>
</evidence>
<evidence type="ECO:0000256" key="13">
    <source>
        <dbReference type="ARBA" id="ARBA00046288"/>
    </source>
</evidence>
<dbReference type="Pfam" id="PF02225">
    <property type="entry name" value="PA"/>
    <property type="match status" value="1"/>
</dbReference>
<evidence type="ECO:0000256" key="5">
    <source>
        <dbReference type="ARBA" id="ARBA00022692"/>
    </source>
</evidence>
<dbReference type="PANTHER" id="PTHR47168">
    <property type="entry name" value="RING ZINC FINGER DOMAIN SUPERFAMILY PROTEIN-RELATED"/>
    <property type="match status" value="1"/>
</dbReference>
<feature type="domain" description="RING-type" evidence="17">
    <location>
        <begin position="244"/>
        <end position="265"/>
    </location>
</feature>
<keyword evidence="8" id="KW-0863">Zinc-finger</keyword>
<feature type="region of interest" description="Disordered" evidence="14">
    <location>
        <begin position="293"/>
        <end position="323"/>
    </location>
</feature>
<dbReference type="EMBL" id="CAJHNH020008423">
    <property type="protein sequence ID" value="CAG5135557.1"/>
    <property type="molecule type" value="Genomic_DNA"/>
</dbReference>
<keyword evidence="12" id="KW-0325">Glycoprotein</keyword>
<gene>
    <name evidence="18" type="ORF">CUNI_LOCUS21115</name>
</gene>
<dbReference type="Pfam" id="PF17123">
    <property type="entry name" value="zf-RING_11"/>
    <property type="match status" value="1"/>
</dbReference>
<dbReference type="InterPro" id="IPR044744">
    <property type="entry name" value="ZNRF4/RNF13/RNF167_PA"/>
</dbReference>